<evidence type="ECO:0000259" key="11">
    <source>
        <dbReference type="Pfam" id="PF01134"/>
    </source>
</evidence>
<dbReference type="HAMAP" id="MF_01037">
    <property type="entry name" value="TrmFO"/>
    <property type="match status" value="1"/>
</dbReference>
<organism evidence="12 13">
    <name type="scientific">Devosia limi DSM 17137</name>
    <dbReference type="NCBI Taxonomy" id="1121477"/>
    <lineage>
        <taxon>Bacteria</taxon>
        <taxon>Pseudomonadati</taxon>
        <taxon>Pseudomonadota</taxon>
        <taxon>Alphaproteobacteria</taxon>
        <taxon>Hyphomicrobiales</taxon>
        <taxon>Devosiaceae</taxon>
        <taxon>Devosia</taxon>
    </lineage>
</organism>
<dbReference type="InterPro" id="IPR040131">
    <property type="entry name" value="MnmG_N"/>
</dbReference>
<evidence type="ECO:0000256" key="5">
    <source>
        <dbReference type="ARBA" id="ARBA00022679"/>
    </source>
</evidence>
<dbReference type="PANTHER" id="PTHR11806">
    <property type="entry name" value="GLUCOSE INHIBITED DIVISION PROTEIN A"/>
    <property type="match status" value="1"/>
</dbReference>
<evidence type="ECO:0000256" key="8">
    <source>
        <dbReference type="ARBA" id="ARBA00022857"/>
    </source>
</evidence>
<evidence type="ECO:0000256" key="1">
    <source>
        <dbReference type="ARBA" id="ARBA00001974"/>
    </source>
</evidence>
<dbReference type="GO" id="GO:0050660">
    <property type="term" value="F:flavin adenine dinucleotide binding"/>
    <property type="evidence" value="ECO:0007669"/>
    <property type="project" value="UniProtKB-UniRule"/>
</dbReference>
<evidence type="ECO:0000256" key="9">
    <source>
        <dbReference type="ARBA" id="ARBA00023027"/>
    </source>
</evidence>
<dbReference type="SUPFAM" id="SSF51905">
    <property type="entry name" value="FAD/NAD(P)-binding domain"/>
    <property type="match status" value="1"/>
</dbReference>
<evidence type="ECO:0000256" key="6">
    <source>
        <dbReference type="ARBA" id="ARBA00022694"/>
    </source>
</evidence>
<evidence type="ECO:0000256" key="7">
    <source>
        <dbReference type="ARBA" id="ARBA00022827"/>
    </source>
</evidence>
<dbReference type="GO" id="GO:0002098">
    <property type="term" value="P:tRNA wobble uridine modification"/>
    <property type="evidence" value="ECO:0007669"/>
    <property type="project" value="TreeGrafter"/>
</dbReference>
<name>A0A1M4VRZ8_9HYPH</name>
<keyword evidence="2 10" id="KW-0963">Cytoplasm</keyword>
<dbReference type="EMBL" id="FQVC01000002">
    <property type="protein sequence ID" value="SHE71708.1"/>
    <property type="molecule type" value="Genomic_DNA"/>
</dbReference>
<dbReference type="Gene3D" id="3.50.50.60">
    <property type="entry name" value="FAD/NAD(P)-binding domain"/>
    <property type="match status" value="2"/>
</dbReference>
<evidence type="ECO:0000256" key="2">
    <source>
        <dbReference type="ARBA" id="ARBA00022490"/>
    </source>
</evidence>
<keyword evidence="8 10" id="KW-0521">NADP</keyword>
<dbReference type="Proteomes" id="UP000184533">
    <property type="component" value="Unassembled WGS sequence"/>
</dbReference>
<dbReference type="Pfam" id="PF01134">
    <property type="entry name" value="GIDA"/>
    <property type="match status" value="1"/>
</dbReference>
<feature type="binding site" evidence="10">
    <location>
        <begin position="32"/>
        <end position="37"/>
    </location>
    <ligand>
        <name>FAD</name>
        <dbReference type="ChEBI" id="CHEBI:57692"/>
    </ligand>
</feature>
<comment type="function">
    <text evidence="10">Catalyzes the folate-dependent formation of 5-methyl-uridine at position 54 (M-5-U54) in all tRNAs.</text>
</comment>
<dbReference type="NCBIfam" id="TIGR00137">
    <property type="entry name" value="gid_trmFO"/>
    <property type="match status" value="1"/>
</dbReference>
<accession>A0A1M4VRZ8</accession>
<dbReference type="InterPro" id="IPR002218">
    <property type="entry name" value="MnmG-rel"/>
</dbReference>
<keyword evidence="4 10" id="KW-0285">Flavoprotein</keyword>
<dbReference type="GO" id="GO:0005829">
    <property type="term" value="C:cytosol"/>
    <property type="evidence" value="ECO:0007669"/>
    <property type="project" value="TreeGrafter"/>
</dbReference>
<sequence length="481" mass="52104">MECRLVQTPVAWALQAWYLPAMSTSEPIHIVGGGLAGSEAAWQAAQSGAQVVLHEMRPVRGTDAHQTDSLAELVCSNSFRSDDKDQNAVGLLHEEMRQCGSLIMRAADEHKLPAGGALAVDRHAFSAAVTQAIESHPNITIDRNEVAGLPPEEWRNVIIASGPLTSPALAEAILAKTGEDALAFFDAIAPIVHFDSINMDIVWAQSRYDKAGPGGTGADYLNCPMDKDQYFAFVEALKVAPLHEFKDWEKVPYFDGCLPIEVMAERGVETLRHGPMKPVGLTNPRNPTVKCYAIVQLRQDNALGTLWNMVGFQTKMRYGIQADIFRMIPGLENAQFARLGGLHRNTFLNSPKVLSPDLKLKADPRIRFAGQVTGVEGYVESAAVGLIAGRLAAAEARGEVMATPPVTTALGALIGHITGGHIEAEGYSGARSFQPMNVNFGLFPEVKVIKPEGVKWKGNDKVVAKRRAITARALEDIKSWA</sequence>
<dbReference type="EC" id="2.1.1.74" evidence="10"/>
<evidence type="ECO:0000256" key="4">
    <source>
        <dbReference type="ARBA" id="ARBA00022630"/>
    </source>
</evidence>
<keyword evidence="3 10" id="KW-0489">Methyltransferase</keyword>
<comment type="cofactor">
    <cofactor evidence="1 10">
        <name>FAD</name>
        <dbReference type="ChEBI" id="CHEBI:57692"/>
    </cofactor>
</comment>
<dbReference type="NCBIfam" id="NF003739">
    <property type="entry name" value="PRK05335.1"/>
    <property type="match status" value="1"/>
</dbReference>
<comment type="subcellular location">
    <subcellularLocation>
        <location evidence="10">Cytoplasm</location>
    </subcellularLocation>
</comment>
<evidence type="ECO:0000313" key="13">
    <source>
        <dbReference type="Proteomes" id="UP000184533"/>
    </source>
</evidence>
<proteinExistence type="inferred from homology"/>
<protein>
    <recommendedName>
        <fullName evidence="10">Methylenetetrahydrofolate--tRNA-(uracil-5-)-methyltransferase TrmFO</fullName>
        <ecNumber evidence="10">2.1.1.74</ecNumber>
    </recommendedName>
    <alternativeName>
        <fullName evidence="10">Folate-dependent tRNA (uracil-5-)-methyltransferase</fullName>
    </alternativeName>
    <alternativeName>
        <fullName evidence="10">Folate-dependent tRNA(M-5-U54)-methyltransferase</fullName>
    </alternativeName>
</protein>
<evidence type="ECO:0000313" key="12">
    <source>
        <dbReference type="EMBL" id="SHE71708.1"/>
    </source>
</evidence>
<evidence type="ECO:0000256" key="10">
    <source>
        <dbReference type="HAMAP-Rule" id="MF_01037"/>
    </source>
</evidence>
<dbReference type="GO" id="GO:0030488">
    <property type="term" value="P:tRNA methylation"/>
    <property type="evidence" value="ECO:0007669"/>
    <property type="project" value="TreeGrafter"/>
</dbReference>
<evidence type="ECO:0000256" key="3">
    <source>
        <dbReference type="ARBA" id="ARBA00022603"/>
    </source>
</evidence>
<dbReference type="AlphaFoldDB" id="A0A1M4VRZ8"/>
<dbReference type="GO" id="GO:0047151">
    <property type="term" value="F:tRNA (uracil(54)-C5)-methyltransferase activity, 5,10-methylenetetrahydrofolate-dependent"/>
    <property type="evidence" value="ECO:0007669"/>
    <property type="project" value="UniProtKB-UniRule"/>
</dbReference>
<keyword evidence="5 10" id="KW-0808">Transferase</keyword>
<dbReference type="PANTHER" id="PTHR11806:SF2">
    <property type="entry name" value="METHYLENETETRAHYDROFOLATE--TRNA-(URACIL-5-)-METHYLTRANSFERASE TRMFO"/>
    <property type="match status" value="1"/>
</dbReference>
<keyword evidence="7 10" id="KW-0274">FAD</keyword>
<comment type="catalytic activity">
    <reaction evidence="10">
        <text>uridine(54) in tRNA + (6R)-5,10-methylene-5,6,7,8-tetrahydrofolate + NADPH + H(+) = 5-methyluridine(54) in tRNA + (6S)-5,6,7,8-tetrahydrofolate + NADP(+)</text>
        <dbReference type="Rhea" id="RHEA:62372"/>
        <dbReference type="Rhea" id="RHEA-COMP:10167"/>
        <dbReference type="Rhea" id="RHEA-COMP:10193"/>
        <dbReference type="ChEBI" id="CHEBI:15378"/>
        <dbReference type="ChEBI" id="CHEBI:15636"/>
        <dbReference type="ChEBI" id="CHEBI:57453"/>
        <dbReference type="ChEBI" id="CHEBI:57783"/>
        <dbReference type="ChEBI" id="CHEBI:58349"/>
        <dbReference type="ChEBI" id="CHEBI:65315"/>
        <dbReference type="ChEBI" id="CHEBI:74447"/>
        <dbReference type="EC" id="2.1.1.74"/>
    </reaction>
</comment>
<comment type="similarity">
    <text evidence="10">Belongs to the MnmG family. TrmFO subfamily.</text>
</comment>
<comment type="catalytic activity">
    <reaction evidence="10">
        <text>uridine(54) in tRNA + (6R)-5,10-methylene-5,6,7,8-tetrahydrofolate + NADH + H(+) = 5-methyluridine(54) in tRNA + (6S)-5,6,7,8-tetrahydrofolate + NAD(+)</text>
        <dbReference type="Rhea" id="RHEA:16873"/>
        <dbReference type="Rhea" id="RHEA-COMP:10167"/>
        <dbReference type="Rhea" id="RHEA-COMP:10193"/>
        <dbReference type="ChEBI" id="CHEBI:15378"/>
        <dbReference type="ChEBI" id="CHEBI:15636"/>
        <dbReference type="ChEBI" id="CHEBI:57453"/>
        <dbReference type="ChEBI" id="CHEBI:57540"/>
        <dbReference type="ChEBI" id="CHEBI:57945"/>
        <dbReference type="ChEBI" id="CHEBI:65315"/>
        <dbReference type="ChEBI" id="CHEBI:74447"/>
        <dbReference type="EC" id="2.1.1.74"/>
    </reaction>
</comment>
<reference evidence="12 13" key="1">
    <citation type="submission" date="2016-11" db="EMBL/GenBank/DDBJ databases">
        <authorList>
            <person name="Jaros S."/>
            <person name="Januszkiewicz K."/>
            <person name="Wedrychowicz H."/>
        </authorList>
    </citation>
    <scope>NUCLEOTIDE SEQUENCE [LARGE SCALE GENOMIC DNA]</scope>
    <source>
        <strain evidence="12 13">DSM 17137</strain>
    </source>
</reference>
<dbReference type="InterPro" id="IPR036188">
    <property type="entry name" value="FAD/NAD-bd_sf"/>
</dbReference>
<dbReference type="InterPro" id="IPR004417">
    <property type="entry name" value="TrmFO"/>
</dbReference>
<gene>
    <name evidence="10" type="primary">trmFO</name>
    <name evidence="12" type="ORF">SAMN02745223_00986</name>
</gene>
<feature type="domain" description="MnmG N-terminal" evidence="11">
    <location>
        <begin position="28"/>
        <end position="399"/>
    </location>
</feature>
<keyword evidence="9 10" id="KW-0520">NAD</keyword>
<keyword evidence="6 10" id="KW-0819">tRNA processing</keyword>